<keyword evidence="3" id="KW-1185">Reference proteome</keyword>
<name>A0A9N7TVI5_PLEPL</name>
<protein>
    <submittedName>
        <fullName evidence="2">Uncharacterized protein</fullName>
    </submittedName>
</protein>
<comment type="caution">
    <text evidence="2">The sequence shown here is derived from an EMBL/GenBank/DDBJ whole genome shotgun (WGS) entry which is preliminary data.</text>
</comment>
<evidence type="ECO:0000313" key="3">
    <source>
        <dbReference type="Proteomes" id="UP001153269"/>
    </source>
</evidence>
<dbReference type="EMBL" id="CADEAL010000393">
    <property type="protein sequence ID" value="CAB1419502.1"/>
    <property type="molecule type" value="Genomic_DNA"/>
</dbReference>
<evidence type="ECO:0000256" key="1">
    <source>
        <dbReference type="SAM" id="MobiDB-lite"/>
    </source>
</evidence>
<organism evidence="2 3">
    <name type="scientific">Pleuronectes platessa</name>
    <name type="common">European plaice</name>
    <dbReference type="NCBI Taxonomy" id="8262"/>
    <lineage>
        <taxon>Eukaryota</taxon>
        <taxon>Metazoa</taxon>
        <taxon>Chordata</taxon>
        <taxon>Craniata</taxon>
        <taxon>Vertebrata</taxon>
        <taxon>Euteleostomi</taxon>
        <taxon>Actinopterygii</taxon>
        <taxon>Neopterygii</taxon>
        <taxon>Teleostei</taxon>
        <taxon>Neoteleostei</taxon>
        <taxon>Acanthomorphata</taxon>
        <taxon>Carangaria</taxon>
        <taxon>Pleuronectiformes</taxon>
        <taxon>Pleuronectoidei</taxon>
        <taxon>Pleuronectidae</taxon>
        <taxon>Pleuronectes</taxon>
    </lineage>
</organism>
<dbReference type="AlphaFoldDB" id="A0A9N7TVI5"/>
<reference evidence="2" key="1">
    <citation type="submission" date="2020-03" db="EMBL/GenBank/DDBJ databases">
        <authorList>
            <person name="Weist P."/>
        </authorList>
    </citation>
    <scope>NUCLEOTIDE SEQUENCE</scope>
</reference>
<dbReference type="Proteomes" id="UP001153269">
    <property type="component" value="Unassembled WGS sequence"/>
</dbReference>
<gene>
    <name evidence="2" type="ORF">PLEPLA_LOCUS7333</name>
</gene>
<accession>A0A9N7TVI5</accession>
<evidence type="ECO:0000313" key="2">
    <source>
        <dbReference type="EMBL" id="CAB1419502.1"/>
    </source>
</evidence>
<feature type="region of interest" description="Disordered" evidence="1">
    <location>
        <begin position="1"/>
        <end position="37"/>
    </location>
</feature>
<proteinExistence type="predicted"/>
<sequence>MLKEERSLEDVPVPPRPVGPGRSPTRSVSGPRIPSNRSCSLGSFAQNSKQTFKLNLTKILQLGVSVRQNVSGVDRLRENGPLGRGRTINSPFIPPTPGPGVCALQACLISQPLTSCRHKVTVQTCTSSRSALKDNTNLHVVTLLEHGAVPGGGLLLEPSVASLDGDLIILIWVHFVTRPRCVSASDQHVSTQQLQLERKVAVMNVWQMLFAFQVASRFLGAVIDRALGCKQIDGSETIDETVRLHFRRGATGMTAIYWSDRANLGSSLSGNLNDS</sequence>